<dbReference type="RefSeq" id="WP_303701335.1">
    <property type="nucleotide sequence ID" value="NZ_VSIV01000186.1"/>
</dbReference>
<keyword evidence="1" id="KW-0175">Coiled coil</keyword>
<evidence type="ECO:0000256" key="1">
    <source>
        <dbReference type="SAM" id="Coils"/>
    </source>
</evidence>
<protein>
    <submittedName>
        <fullName evidence="2">Uncharacterized protein</fullName>
    </submittedName>
</protein>
<evidence type="ECO:0000313" key="3">
    <source>
        <dbReference type="Proteomes" id="UP000323337"/>
    </source>
</evidence>
<reference evidence="2 3" key="1">
    <citation type="submission" date="2019-08" db="EMBL/GenBank/DDBJ databases">
        <title>Genomic characterization of a novel candidate phylum (ARYD3) from a high temperature, high salinity tertiary oil reservoir in north central Oklahoma, USA.</title>
        <authorList>
            <person name="Youssef N.H."/>
            <person name="Yadav A."/>
            <person name="Elshahed M.S."/>
        </authorList>
    </citation>
    <scope>NUCLEOTIDE SEQUENCE [LARGE SCALE GENOMIC DNA]</scope>
    <source>
        <strain evidence="2">ARYD1</strain>
    </source>
</reference>
<gene>
    <name evidence="2" type="ORF">FXF49_07795</name>
</gene>
<dbReference type="EMBL" id="VSIV01000186">
    <property type="protein sequence ID" value="TYB33156.1"/>
    <property type="molecule type" value="Genomic_DNA"/>
</dbReference>
<evidence type="ECO:0000313" key="2">
    <source>
        <dbReference type="EMBL" id="TYB33156.1"/>
    </source>
</evidence>
<comment type="caution">
    <text evidence="2">The sequence shown here is derived from an EMBL/GenBank/DDBJ whole genome shotgun (WGS) entry which is preliminary data.</text>
</comment>
<organism evidence="2 3">
    <name type="scientific">Flexistipes sinusarabici</name>
    <dbReference type="NCBI Taxonomy" id="2352"/>
    <lineage>
        <taxon>Bacteria</taxon>
        <taxon>Pseudomonadati</taxon>
        <taxon>Deferribacterota</taxon>
        <taxon>Deferribacteres</taxon>
        <taxon>Deferribacterales</taxon>
        <taxon>Flexistipitaceae</taxon>
        <taxon>Flexistipes</taxon>
    </lineage>
</organism>
<sequence>MIELSQNKARDYLKAEILYELNLTKEKLKLFEKKYGKSLEEFEAQLEEEKENFEKWDDYIEWKSYKKNMDDIEKRLIDIENDNIKITG</sequence>
<dbReference type="AlphaFoldDB" id="A0A5D0MJK0"/>
<dbReference type="Proteomes" id="UP000323337">
    <property type="component" value="Unassembled WGS sequence"/>
</dbReference>
<proteinExistence type="predicted"/>
<accession>A0A5D0MJK0</accession>
<name>A0A5D0MJK0_FLESI</name>
<feature type="coiled-coil region" evidence="1">
    <location>
        <begin position="32"/>
        <end position="82"/>
    </location>
</feature>